<dbReference type="EMBL" id="JACHEM010000009">
    <property type="protein sequence ID" value="MBB6437209.1"/>
    <property type="molecule type" value="Genomic_DNA"/>
</dbReference>
<evidence type="ECO:0000313" key="1">
    <source>
        <dbReference type="EMBL" id="MBB6437209.1"/>
    </source>
</evidence>
<comment type="caution">
    <text evidence="1">The sequence shown here is derived from an EMBL/GenBank/DDBJ whole genome shotgun (WGS) entry which is preliminary data.</text>
</comment>
<keyword evidence="2" id="KW-1185">Reference proteome</keyword>
<dbReference type="AlphaFoldDB" id="A0A7X0HIZ5"/>
<proteinExistence type="predicted"/>
<reference evidence="1 2" key="1">
    <citation type="submission" date="2020-08" db="EMBL/GenBank/DDBJ databases">
        <title>Genomic Encyclopedia of Type Strains, Phase IV (KMG-IV): sequencing the most valuable type-strain genomes for metagenomic binning, comparative biology and taxonomic classification.</title>
        <authorList>
            <person name="Goeker M."/>
        </authorList>
    </citation>
    <scope>NUCLEOTIDE SEQUENCE [LARGE SCALE GENOMIC DNA]</scope>
    <source>
        <strain evidence="1 2">DSM 40141</strain>
    </source>
</reference>
<dbReference type="RefSeq" id="WP_229923250.1">
    <property type="nucleotide sequence ID" value="NZ_BNBN01000003.1"/>
</dbReference>
<evidence type="ECO:0000313" key="2">
    <source>
        <dbReference type="Proteomes" id="UP000540423"/>
    </source>
</evidence>
<protein>
    <recommendedName>
        <fullName evidence="3">Helix-turn-helix domain-containing protein</fullName>
    </recommendedName>
</protein>
<dbReference type="Proteomes" id="UP000540423">
    <property type="component" value="Unassembled WGS sequence"/>
</dbReference>
<sequence length="49" mass="5251">MSRGALALGISRSQLYALIQRGEAPVRILAFGARKRVVTASLVRLLEAA</sequence>
<accession>A0A7X0HIZ5</accession>
<evidence type="ECO:0008006" key="3">
    <source>
        <dbReference type="Google" id="ProtNLM"/>
    </source>
</evidence>
<gene>
    <name evidence="1" type="ORF">HNQ79_003692</name>
</gene>
<organism evidence="1 2">
    <name type="scientific">Streptomyces candidus</name>
    <dbReference type="NCBI Taxonomy" id="67283"/>
    <lineage>
        <taxon>Bacteria</taxon>
        <taxon>Bacillati</taxon>
        <taxon>Actinomycetota</taxon>
        <taxon>Actinomycetes</taxon>
        <taxon>Kitasatosporales</taxon>
        <taxon>Streptomycetaceae</taxon>
        <taxon>Streptomyces</taxon>
    </lineage>
</organism>
<name>A0A7X0HIZ5_9ACTN</name>